<dbReference type="RefSeq" id="WP_179517762.1">
    <property type="nucleotide sequence ID" value="NZ_JACCAC010000001.1"/>
</dbReference>
<protein>
    <submittedName>
        <fullName evidence="2">Uncharacterized protein</fullName>
    </submittedName>
</protein>
<comment type="caution">
    <text evidence="2">The sequence shown here is derived from an EMBL/GenBank/DDBJ whole genome shotgun (WGS) entry which is preliminary data.</text>
</comment>
<organism evidence="2 3">
    <name type="scientific">Nocardioides perillae</name>
    <dbReference type="NCBI Taxonomy" id="1119534"/>
    <lineage>
        <taxon>Bacteria</taxon>
        <taxon>Bacillati</taxon>
        <taxon>Actinomycetota</taxon>
        <taxon>Actinomycetes</taxon>
        <taxon>Propionibacteriales</taxon>
        <taxon>Nocardioidaceae</taxon>
        <taxon>Nocardioides</taxon>
    </lineage>
</organism>
<sequence>MDRDEKKRLRDRIGESLDVSGTRLTDDEARRLSDFLDEYDNKYRGRSRSRTTSHTGWSSDGKFIRKETFTDTFTDEPGIRQDYEYHDDDGQHGASSREVTDARGILNWLRDNP</sequence>
<proteinExistence type="predicted"/>
<accession>A0A7Y9ULP3</accession>
<feature type="region of interest" description="Disordered" evidence="1">
    <location>
        <begin position="84"/>
        <end position="103"/>
    </location>
</feature>
<evidence type="ECO:0000313" key="3">
    <source>
        <dbReference type="Proteomes" id="UP000544110"/>
    </source>
</evidence>
<dbReference type="EMBL" id="JACCAC010000001">
    <property type="protein sequence ID" value="NYG55287.1"/>
    <property type="molecule type" value="Genomic_DNA"/>
</dbReference>
<keyword evidence="3" id="KW-1185">Reference proteome</keyword>
<evidence type="ECO:0000313" key="2">
    <source>
        <dbReference type="EMBL" id="NYG55287.1"/>
    </source>
</evidence>
<dbReference type="Proteomes" id="UP000544110">
    <property type="component" value="Unassembled WGS sequence"/>
</dbReference>
<name>A0A7Y9ULP3_9ACTN</name>
<evidence type="ECO:0000256" key="1">
    <source>
        <dbReference type="SAM" id="MobiDB-lite"/>
    </source>
</evidence>
<reference evidence="2 3" key="1">
    <citation type="submission" date="2020-07" db="EMBL/GenBank/DDBJ databases">
        <title>Sequencing the genomes of 1000 actinobacteria strains.</title>
        <authorList>
            <person name="Klenk H.-P."/>
        </authorList>
    </citation>
    <scope>NUCLEOTIDE SEQUENCE [LARGE SCALE GENOMIC DNA]</scope>
    <source>
        <strain evidence="2 3">DSM 24552</strain>
    </source>
</reference>
<gene>
    <name evidence="2" type="ORF">BJ989_001591</name>
</gene>
<dbReference type="AlphaFoldDB" id="A0A7Y9ULP3"/>